<evidence type="ECO:0000256" key="5">
    <source>
        <dbReference type="ARBA" id="ARBA00022806"/>
    </source>
</evidence>
<evidence type="ECO:0000259" key="14">
    <source>
        <dbReference type="PROSITE" id="PS51195"/>
    </source>
</evidence>
<feature type="domain" description="Helicase C-terminal" evidence="13">
    <location>
        <begin position="502"/>
        <end position="681"/>
    </location>
</feature>
<feature type="domain" description="DEAD-box RNA helicase Q" evidence="14">
    <location>
        <begin position="2"/>
        <end position="30"/>
    </location>
</feature>
<evidence type="ECO:0000256" key="9">
    <source>
        <dbReference type="PROSITE-ProRule" id="PRU00552"/>
    </source>
</evidence>
<dbReference type="PANTHER" id="PTHR47959:SF13">
    <property type="entry name" value="ATP-DEPENDENT RNA HELICASE RHLE"/>
    <property type="match status" value="1"/>
</dbReference>
<dbReference type="CDD" id="cd18787">
    <property type="entry name" value="SF2_C_DEAD"/>
    <property type="match status" value="1"/>
</dbReference>
<protein>
    <recommendedName>
        <fullName evidence="8">DEAD box protein 1</fullName>
    </recommendedName>
</protein>
<dbReference type="SUPFAM" id="SSF52540">
    <property type="entry name" value="P-loop containing nucleoside triphosphate hydrolases"/>
    <property type="match status" value="2"/>
</dbReference>
<dbReference type="InterPro" id="IPR003877">
    <property type="entry name" value="SPRY_dom"/>
</dbReference>
<dbReference type="Pfam" id="PF00622">
    <property type="entry name" value="SPRY"/>
    <property type="match status" value="1"/>
</dbReference>
<evidence type="ECO:0000256" key="10">
    <source>
        <dbReference type="RuleBase" id="RU000492"/>
    </source>
</evidence>
<dbReference type="SUPFAM" id="SSF49899">
    <property type="entry name" value="Concanavalin A-like lectins/glucanases"/>
    <property type="match status" value="1"/>
</dbReference>
<organism evidence="15 16">
    <name type="scientific">Emiliania huxleyi (strain CCMP1516)</name>
    <dbReference type="NCBI Taxonomy" id="280463"/>
    <lineage>
        <taxon>Eukaryota</taxon>
        <taxon>Haptista</taxon>
        <taxon>Haptophyta</taxon>
        <taxon>Prymnesiophyceae</taxon>
        <taxon>Isochrysidales</taxon>
        <taxon>Noelaerhabdaceae</taxon>
        <taxon>Emiliania</taxon>
    </lineage>
</organism>
<feature type="domain" description="Helicase ATP-binding" evidence="12">
    <location>
        <begin position="290"/>
        <end position="431"/>
    </location>
</feature>
<evidence type="ECO:0000259" key="11">
    <source>
        <dbReference type="PROSITE" id="PS50188"/>
    </source>
</evidence>
<feature type="domain" description="B30.2/SPRY" evidence="11">
    <location>
        <begin position="65"/>
        <end position="249"/>
    </location>
</feature>
<dbReference type="Gene3D" id="2.60.120.920">
    <property type="match status" value="1"/>
</dbReference>
<dbReference type="InterPro" id="IPR043136">
    <property type="entry name" value="B30.2/SPRY_sf"/>
</dbReference>
<feature type="short sequence motif" description="Q motif" evidence="9">
    <location>
        <begin position="2"/>
        <end position="30"/>
    </location>
</feature>
<dbReference type="SMART" id="SM00487">
    <property type="entry name" value="DEXDc"/>
    <property type="match status" value="1"/>
</dbReference>
<dbReference type="PaxDb" id="2903-EOD12163"/>
<evidence type="ECO:0000313" key="15">
    <source>
        <dbReference type="EnsemblProtists" id="EOD12163"/>
    </source>
</evidence>
<dbReference type="Pfam" id="PF00270">
    <property type="entry name" value="DEAD"/>
    <property type="match status" value="2"/>
</dbReference>
<keyword evidence="2" id="KW-0540">Nuclease</keyword>
<evidence type="ECO:0000256" key="1">
    <source>
        <dbReference type="ARBA" id="ARBA00008765"/>
    </source>
</evidence>
<dbReference type="STRING" id="2903.R1BQ11"/>
<evidence type="ECO:0000256" key="4">
    <source>
        <dbReference type="ARBA" id="ARBA00022801"/>
    </source>
</evidence>
<dbReference type="PROSITE" id="PS00039">
    <property type="entry name" value="DEAD_ATP_HELICASE"/>
    <property type="match status" value="1"/>
</dbReference>
<dbReference type="PANTHER" id="PTHR47959">
    <property type="entry name" value="ATP-DEPENDENT RNA HELICASE RHLE-RELATED"/>
    <property type="match status" value="1"/>
</dbReference>
<dbReference type="SMART" id="SM00490">
    <property type="entry name" value="HELICc"/>
    <property type="match status" value="1"/>
</dbReference>
<dbReference type="GO" id="GO:0003724">
    <property type="term" value="F:RNA helicase activity"/>
    <property type="evidence" value="ECO:0007669"/>
    <property type="project" value="InterPro"/>
</dbReference>
<dbReference type="HOGENOM" id="CLU_016321_0_0_1"/>
<dbReference type="PROSITE" id="PS51194">
    <property type="entry name" value="HELICASE_CTER"/>
    <property type="match status" value="1"/>
</dbReference>
<name>A0A0D3ILM8_EMIH1</name>
<dbReference type="InterPro" id="IPR000629">
    <property type="entry name" value="RNA-helicase_DEAD-box_CS"/>
</dbReference>
<evidence type="ECO:0000256" key="2">
    <source>
        <dbReference type="ARBA" id="ARBA00022722"/>
    </source>
</evidence>
<dbReference type="InterPro" id="IPR027417">
    <property type="entry name" value="P-loop_NTPase"/>
</dbReference>
<dbReference type="InterPro" id="IPR050079">
    <property type="entry name" value="DEAD_box_RNA_helicase"/>
</dbReference>
<reference evidence="15" key="2">
    <citation type="submission" date="2024-10" db="UniProtKB">
        <authorList>
            <consortium name="EnsemblProtists"/>
        </authorList>
    </citation>
    <scope>IDENTIFICATION</scope>
</reference>
<dbReference type="Gene3D" id="3.40.50.300">
    <property type="entry name" value="P-loop containing nucleotide triphosphate hydrolases"/>
    <property type="match status" value="3"/>
</dbReference>
<keyword evidence="6" id="KW-0269">Exonuclease</keyword>
<evidence type="ECO:0000256" key="7">
    <source>
        <dbReference type="ARBA" id="ARBA00022840"/>
    </source>
</evidence>
<evidence type="ECO:0000256" key="8">
    <source>
        <dbReference type="ARBA" id="ARBA00032348"/>
    </source>
</evidence>
<dbReference type="GO" id="GO:0005829">
    <property type="term" value="C:cytosol"/>
    <property type="evidence" value="ECO:0007669"/>
    <property type="project" value="TreeGrafter"/>
</dbReference>
<keyword evidence="4 10" id="KW-0378">Hydrolase</keyword>
<dbReference type="EnsemblProtists" id="EOD12163">
    <property type="protein sequence ID" value="EOD12163"/>
    <property type="gene ID" value="EMIHUDRAFT_41159"/>
</dbReference>
<dbReference type="InterPro" id="IPR011545">
    <property type="entry name" value="DEAD/DEAH_box_helicase_dom"/>
</dbReference>
<dbReference type="InterPro" id="IPR014014">
    <property type="entry name" value="RNA_helicase_DEAD_Q_motif"/>
</dbReference>
<dbReference type="PROSITE" id="PS50188">
    <property type="entry name" value="B302_SPRY"/>
    <property type="match status" value="1"/>
</dbReference>
<dbReference type="eggNOG" id="KOG0349">
    <property type="taxonomic scope" value="Eukaryota"/>
</dbReference>
<dbReference type="KEGG" id="ehx:EMIHUDRAFT_41159"/>
<keyword evidence="3 10" id="KW-0547">Nucleotide-binding</keyword>
<dbReference type="SMART" id="SM00449">
    <property type="entry name" value="SPRY"/>
    <property type="match status" value="1"/>
</dbReference>
<dbReference type="GO" id="GO:0003676">
    <property type="term" value="F:nucleic acid binding"/>
    <property type="evidence" value="ECO:0007669"/>
    <property type="project" value="InterPro"/>
</dbReference>
<dbReference type="InterPro" id="IPR001870">
    <property type="entry name" value="B30.2/SPRY"/>
</dbReference>
<comment type="similarity">
    <text evidence="1">Belongs to the DEAD box helicase family. DDX1 subfamily.</text>
</comment>
<reference evidence="16" key="1">
    <citation type="journal article" date="2013" name="Nature">
        <title>Pan genome of the phytoplankton Emiliania underpins its global distribution.</title>
        <authorList>
            <person name="Read B.A."/>
            <person name="Kegel J."/>
            <person name="Klute M.J."/>
            <person name="Kuo A."/>
            <person name="Lefebvre S.C."/>
            <person name="Maumus F."/>
            <person name="Mayer C."/>
            <person name="Miller J."/>
            <person name="Monier A."/>
            <person name="Salamov A."/>
            <person name="Young J."/>
            <person name="Aguilar M."/>
            <person name="Claverie J.M."/>
            <person name="Frickenhaus S."/>
            <person name="Gonzalez K."/>
            <person name="Herman E.K."/>
            <person name="Lin Y.C."/>
            <person name="Napier J."/>
            <person name="Ogata H."/>
            <person name="Sarno A.F."/>
            <person name="Shmutz J."/>
            <person name="Schroeder D."/>
            <person name="de Vargas C."/>
            <person name="Verret F."/>
            <person name="von Dassow P."/>
            <person name="Valentin K."/>
            <person name="Van de Peer Y."/>
            <person name="Wheeler G."/>
            <person name="Dacks J.B."/>
            <person name="Delwiche C.F."/>
            <person name="Dyhrman S.T."/>
            <person name="Glockner G."/>
            <person name="John U."/>
            <person name="Richards T."/>
            <person name="Worden A.Z."/>
            <person name="Zhang X."/>
            <person name="Grigoriev I.V."/>
            <person name="Allen A.E."/>
            <person name="Bidle K."/>
            <person name="Borodovsky M."/>
            <person name="Bowler C."/>
            <person name="Brownlee C."/>
            <person name="Cock J.M."/>
            <person name="Elias M."/>
            <person name="Gladyshev V.N."/>
            <person name="Groth M."/>
            <person name="Guda C."/>
            <person name="Hadaegh A."/>
            <person name="Iglesias-Rodriguez M.D."/>
            <person name="Jenkins J."/>
            <person name="Jones B.M."/>
            <person name="Lawson T."/>
            <person name="Leese F."/>
            <person name="Lindquist E."/>
            <person name="Lobanov A."/>
            <person name="Lomsadze A."/>
            <person name="Malik S.B."/>
            <person name="Marsh M.E."/>
            <person name="Mackinder L."/>
            <person name="Mock T."/>
            <person name="Mueller-Roeber B."/>
            <person name="Pagarete A."/>
            <person name="Parker M."/>
            <person name="Probert I."/>
            <person name="Quesneville H."/>
            <person name="Raines C."/>
            <person name="Rensing S.A."/>
            <person name="Riano-Pachon D.M."/>
            <person name="Richier S."/>
            <person name="Rokitta S."/>
            <person name="Shiraiwa Y."/>
            <person name="Soanes D.M."/>
            <person name="van der Giezen M."/>
            <person name="Wahlund T.M."/>
            <person name="Williams B."/>
            <person name="Wilson W."/>
            <person name="Wolfe G."/>
            <person name="Wurch L.L."/>
        </authorList>
    </citation>
    <scope>NUCLEOTIDE SEQUENCE</scope>
</reference>
<evidence type="ECO:0000259" key="12">
    <source>
        <dbReference type="PROSITE" id="PS51192"/>
    </source>
</evidence>
<dbReference type="InterPro" id="IPR001650">
    <property type="entry name" value="Helicase_C-like"/>
</dbReference>
<keyword evidence="5 10" id="KW-0347">Helicase</keyword>
<dbReference type="Proteomes" id="UP000013827">
    <property type="component" value="Unassembled WGS sequence"/>
</dbReference>
<evidence type="ECO:0000313" key="16">
    <source>
        <dbReference type="Proteomes" id="UP000013827"/>
    </source>
</evidence>
<dbReference type="RefSeq" id="XP_005764592.1">
    <property type="nucleotide sequence ID" value="XM_005764535.1"/>
</dbReference>
<evidence type="ECO:0000256" key="6">
    <source>
        <dbReference type="ARBA" id="ARBA00022839"/>
    </source>
</evidence>
<dbReference type="Pfam" id="PF00271">
    <property type="entry name" value="Helicase_C"/>
    <property type="match status" value="1"/>
</dbReference>
<proteinExistence type="inferred from homology"/>
<dbReference type="GO" id="GO:0005524">
    <property type="term" value="F:ATP binding"/>
    <property type="evidence" value="ECO:0007669"/>
    <property type="project" value="UniProtKB-KW"/>
</dbReference>
<accession>A0A0D3ILM8</accession>
<sequence>MAAFAELGLCPEIIRAVEELGWLLPTPVQQEAVPLILGGGDVMAAAETGSGKTGAFALPVLQICHEALREQQMEKSASKMAAVAAAQAAAASAASVGLGADRDLLLSVEEGVRASAAGSWAGARCGLGVRGGVHYFEVVQESEGGICRVGWAALNAKRELGKDAHGFGFGGTGKKSHGGRFLDYGEPYGCGDVIGCLLDQVRGVISFSKNGRPLGEAFEVGPSLARQPLFPAVCLKGCAVKLSLGEAPLAALPSGATPIARAAAEHAASNAASAPADPREAAVRGGDGCPTALILEPARELCEQVHRCVGDFSRFFTQPSLGAALLVGGVDGGRQLQQLKGGVDVVCGTPGRVADLVKQGKLRLSAVQFFVLDEADRLLDTGNLDTILQLHAKLPRTGRTGGRLQTLLFSATLHTAEVRSLAQRITCSPTLVDLKGAEHVPEAVHHVYVPVDPADATDGGAWADAARRVPTDGVHAQDVVGEGAAAAAESGSEAVKRLKPLTLLRVVERLQLAQCLVFCRTNLDCDNLERFLHAAGGGKAYRGKAEKGVESPYSCVVLAGQRPMEERRRNLAAFKAALNPRRPHRPAPPPPPPPFRGGGDVRFLICTDVAARGLDIKELPCVINMTLPDKEEDYIHRVGRVGRAEVVGLAVSLVASGHREKVWYYDRRKWEGRPLSTKLAELGGCCIWYDEPALLRGVQKRLGG</sequence>
<keyword evidence="16" id="KW-1185">Reference proteome</keyword>
<dbReference type="GO" id="GO:0004527">
    <property type="term" value="F:exonuclease activity"/>
    <property type="evidence" value="ECO:0007669"/>
    <property type="project" value="UniProtKB-KW"/>
</dbReference>
<evidence type="ECO:0000259" key="13">
    <source>
        <dbReference type="PROSITE" id="PS51194"/>
    </source>
</evidence>
<dbReference type="PROSITE" id="PS51195">
    <property type="entry name" value="Q_MOTIF"/>
    <property type="match status" value="1"/>
</dbReference>
<evidence type="ECO:0000256" key="3">
    <source>
        <dbReference type="ARBA" id="ARBA00022741"/>
    </source>
</evidence>
<keyword evidence="7 10" id="KW-0067">ATP-binding</keyword>
<dbReference type="PROSITE" id="PS51192">
    <property type="entry name" value="HELICASE_ATP_BIND_1"/>
    <property type="match status" value="1"/>
</dbReference>
<dbReference type="InterPro" id="IPR014001">
    <property type="entry name" value="Helicase_ATP-bd"/>
</dbReference>
<dbReference type="InterPro" id="IPR013320">
    <property type="entry name" value="ConA-like_dom_sf"/>
</dbReference>
<dbReference type="AlphaFoldDB" id="A0A0D3ILM8"/>
<dbReference type="GeneID" id="17258204"/>